<geneLocation type="plasmid" evidence="1 2">
    <name>p_unnamed2</name>
</geneLocation>
<reference evidence="1" key="1">
    <citation type="submission" date="2022-09" db="EMBL/GenBank/DDBJ databases">
        <title>Interaction between co-microsymbionts with complementary sets of symbiotic genes in legume-rhizobium systems.</title>
        <authorList>
            <person name="Safronova V."/>
            <person name="Sazanova A."/>
            <person name="Afonin A."/>
            <person name="Chirak E."/>
        </authorList>
    </citation>
    <scope>NUCLEOTIDE SEQUENCE</scope>
    <source>
        <strain evidence="1">A18/3m</strain>
    </source>
</reference>
<keyword evidence="1" id="KW-0614">Plasmid</keyword>
<keyword evidence="2" id="KW-1185">Reference proteome</keyword>
<organism evidence="1 2">
    <name type="scientific">Phyllobacterium zundukense</name>
    <dbReference type="NCBI Taxonomy" id="1867719"/>
    <lineage>
        <taxon>Bacteria</taxon>
        <taxon>Pseudomonadati</taxon>
        <taxon>Pseudomonadota</taxon>
        <taxon>Alphaproteobacteria</taxon>
        <taxon>Hyphomicrobiales</taxon>
        <taxon>Phyllobacteriaceae</taxon>
        <taxon>Phyllobacterium</taxon>
    </lineage>
</organism>
<gene>
    <name evidence="1" type="ORF">N8E88_05445</name>
</gene>
<evidence type="ECO:0000313" key="1">
    <source>
        <dbReference type="EMBL" id="UXN58255.1"/>
    </source>
</evidence>
<accession>A0ACD4CXD6</accession>
<dbReference type="Proteomes" id="UP001061991">
    <property type="component" value="Plasmid p_unnamed2"/>
</dbReference>
<proteinExistence type="predicted"/>
<sequence length="337" mass="36857">MLIEVAILVYPGFELLDASGPASVFGTANFVLVQRQKDPAYEISVVSSTGGAVRSSSGVSVDTKPLSKVPPRKLHTFLVAGAEEEPLREVLKDPIVRERAPRWAEKSNRYGSICAGTFVLAELQLIDGRRVASHWSACRPLAAAYPKVEVDENAIFVEDGNVWTSAGVSTGIDMALAMVANDTCKAIANDVAKRLVLYVRRPGNQSQFSPLLRAQRTAEHPFGDMMDWVHLNLEQKLDVPTLAARTGLSERSFFRKFTEVMDETPARLIESIRLDAARLLLSQGLAIKLTALRVGLPSSRFAKAFERRFGVSPRLYRETHAQSAARAKPAGQGSNPT</sequence>
<evidence type="ECO:0000313" key="2">
    <source>
        <dbReference type="Proteomes" id="UP001061991"/>
    </source>
</evidence>
<dbReference type="EMBL" id="CP104971">
    <property type="protein sequence ID" value="UXN58255.1"/>
    <property type="molecule type" value="Genomic_DNA"/>
</dbReference>
<name>A0ACD4CXD6_9HYPH</name>
<protein>
    <submittedName>
        <fullName evidence="1">DJ-1/PfpI family protein</fullName>
    </submittedName>
</protein>